<gene>
    <name evidence="4" type="ORF">CLV49_1613</name>
    <name evidence="5" type="ORF">ELQ93_11130</name>
</gene>
<dbReference type="Pfam" id="PF00480">
    <property type="entry name" value="ROK"/>
    <property type="match status" value="1"/>
</dbReference>
<dbReference type="GO" id="GO:0003700">
    <property type="term" value="F:DNA-binding transcription factor activity"/>
    <property type="evidence" value="ECO:0007669"/>
    <property type="project" value="InterPro"/>
</dbReference>
<dbReference type="Gene3D" id="3.30.420.40">
    <property type="match status" value="2"/>
</dbReference>
<dbReference type="InterPro" id="IPR043129">
    <property type="entry name" value="ATPase_NBD"/>
</dbReference>
<evidence type="ECO:0000313" key="4">
    <source>
        <dbReference type="EMBL" id="PSL38003.1"/>
    </source>
</evidence>
<dbReference type="GO" id="GO:0016301">
    <property type="term" value="F:kinase activity"/>
    <property type="evidence" value="ECO:0007669"/>
    <property type="project" value="UniProtKB-KW"/>
</dbReference>
<keyword evidence="4" id="KW-0418">Kinase</keyword>
<evidence type="ECO:0000313" key="7">
    <source>
        <dbReference type="Proteomes" id="UP000268291"/>
    </source>
</evidence>
<dbReference type="EMBL" id="PYAU01000001">
    <property type="protein sequence ID" value="PSL38003.1"/>
    <property type="molecule type" value="Genomic_DNA"/>
</dbReference>
<dbReference type="PANTHER" id="PTHR18964:SF149">
    <property type="entry name" value="BIFUNCTIONAL UDP-N-ACETYLGLUCOSAMINE 2-EPIMERASE_N-ACETYLMANNOSAMINE KINASE"/>
    <property type="match status" value="1"/>
</dbReference>
<keyword evidence="4" id="KW-0808">Transferase</keyword>
<evidence type="ECO:0000313" key="5">
    <source>
        <dbReference type="EMBL" id="RUQ87435.1"/>
    </source>
</evidence>
<comment type="caution">
    <text evidence="4">The sequence shown here is derived from an EMBL/GenBank/DDBJ whole genome shotgun (WGS) entry which is preliminary data.</text>
</comment>
<dbReference type="InterPro" id="IPR036390">
    <property type="entry name" value="WH_DNA-bd_sf"/>
</dbReference>
<reference evidence="4 6" key="1">
    <citation type="submission" date="2018-03" db="EMBL/GenBank/DDBJ databases">
        <title>Genomic Encyclopedia of Archaeal and Bacterial Type Strains, Phase II (KMG-II): from individual species to whole genera.</title>
        <authorList>
            <person name="Goeker M."/>
        </authorList>
    </citation>
    <scope>NUCLEOTIDE SEQUENCE [LARGE SCALE GENOMIC DNA]</scope>
    <source>
        <strain evidence="4 6">DSM 21548</strain>
    </source>
</reference>
<dbReference type="RefSeq" id="WP_106563071.1">
    <property type="nucleotide sequence ID" value="NZ_PYAU01000001.1"/>
</dbReference>
<dbReference type="Proteomes" id="UP000241203">
    <property type="component" value="Unassembled WGS sequence"/>
</dbReference>
<proteinExistence type="inferred from homology"/>
<dbReference type="PANTHER" id="PTHR18964">
    <property type="entry name" value="ROK (REPRESSOR, ORF, KINASE) FAMILY"/>
    <property type="match status" value="1"/>
</dbReference>
<sequence>MSTPSRDETHRPGGPERAASANLSTILRRVHRAGPASRAELTRETGLNRSTISGLVSELVERGLVLEVEPRSTKQVGRPSPVVQASSTVVAIAIVPEIDAVTMALVTFDRQVLRRVRFETETIPTVVEAVEIASRLLGELREDLTPEHRIAGIGVAVPGLVRAADGCVRWAPHLGWRDEPLGGLLEEATGFPVLAANDANLGARAENLFGAAIDATHMLYMNGGPSGIGGGIIVNGELVNGAEGYAGEFGHNRVAAPPDSDATEGELEQSVSQQRLLSVLGLRSASLDELEAALVADERAEVRAEVHRQLGILSVGVRNMINILNPEKVVLGGFLGALFDLESDYFLDLLASHTLQPPWESVTVVRAELGSDLLLVGAAELVFDGVVARADL</sequence>
<dbReference type="SUPFAM" id="SSF46785">
    <property type="entry name" value="Winged helix' DNA-binding domain"/>
    <property type="match status" value="1"/>
</dbReference>
<evidence type="ECO:0000259" key="3">
    <source>
        <dbReference type="Pfam" id="PF12802"/>
    </source>
</evidence>
<feature type="compositionally biased region" description="Basic and acidic residues" evidence="2">
    <location>
        <begin position="1"/>
        <end position="14"/>
    </location>
</feature>
<accession>A0A2P8GVM6</accession>
<protein>
    <submittedName>
        <fullName evidence="4">Putative NBD/HSP70 family sugar kinase</fullName>
    </submittedName>
    <submittedName>
        <fullName evidence="5">ROK family transcriptional regulator</fullName>
    </submittedName>
</protein>
<reference evidence="5 7" key="2">
    <citation type="submission" date="2018-12" db="EMBL/GenBank/DDBJ databases">
        <authorList>
            <person name="hu s."/>
            <person name="Xu Y."/>
            <person name="Xu B."/>
            <person name="Li F."/>
        </authorList>
    </citation>
    <scope>NUCLEOTIDE SEQUENCE [LARGE SCALE GENOMIC DNA]</scope>
    <source>
        <strain evidence="5 7">KSW2-17</strain>
    </source>
</reference>
<comment type="similarity">
    <text evidence="1">Belongs to the ROK (NagC/XylR) family.</text>
</comment>
<dbReference type="Pfam" id="PF12802">
    <property type="entry name" value="MarR_2"/>
    <property type="match status" value="1"/>
</dbReference>
<feature type="domain" description="HTH marR-type" evidence="3">
    <location>
        <begin position="26"/>
        <end position="65"/>
    </location>
</feature>
<dbReference type="InterPro" id="IPR000835">
    <property type="entry name" value="HTH_MarR-typ"/>
</dbReference>
<dbReference type="EMBL" id="RZGY01000001">
    <property type="protein sequence ID" value="RUQ87435.1"/>
    <property type="molecule type" value="Genomic_DNA"/>
</dbReference>
<dbReference type="OrthoDB" id="5174513at2"/>
<dbReference type="SUPFAM" id="SSF53067">
    <property type="entry name" value="Actin-like ATPase domain"/>
    <property type="match status" value="1"/>
</dbReference>
<keyword evidence="7" id="KW-1185">Reference proteome</keyword>
<evidence type="ECO:0000256" key="2">
    <source>
        <dbReference type="SAM" id="MobiDB-lite"/>
    </source>
</evidence>
<evidence type="ECO:0000313" key="6">
    <source>
        <dbReference type="Proteomes" id="UP000241203"/>
    </source>
</evidence>
<dbReference type="InterPro" id="IPR036388">
    <property type="entry name" value="WH-like_DNA-bd_sf"/>
</dbReference>
<name>A0A2P8GVM6_9MICO</name>
<dbReference type="Gene3D" id="1.10.10.10">
    <property type="entry name" value="Winged helix-like DNA-binding domain superfamily/Winged helix DNA-binding domain"/>
    <property type="match status" value="1"/>
</dbReference>
<dbReference type="AlphaFoldDB" id="A0A2P8GVM6"/>
<dbReference type="Proteomes" id="UP000268291">
    <property type="component" value="Unassembled WGS sequence"/>
</dbReference>
<dbReference type="InterPro" id="IPR000600">
    <property type="entry name" value="ROK"/>
</dbReference>
<organism evidence="4 6">
    <name type="scientific">Labedella gwakjiensis</name>
    <dbReference type="NCBI Taxonomy" id="390269"/>
    <lineage>
        <taxon>Bacteria</taxon>
        <taxon>Bacillati</taxon>
        <taxon>Actinomycetota</taxon>
        <taxon>Actinomycetes</taxon>
        <taxon>Micrococcales</taxon>
        <taxon>Microbacteriaceae</taxon>
        <taxon>Labedella</taxon>
    </lineage>
</organism>
<feature type="region of interest" description="Disordered" evidence="2">
    <location>
        <begin position="1"/>
        <end position="21"/>
    </location>
</feature>
<evidence type="ECO:0000256" key="1">
    <source>
        <dbReference type="ARBA" id="ARBA00006479"/>
    </source>
</evidence>